<feature type="domain" description="HTH araC/xylS-type" evidence="9">
    <location>
        <begin position="423"/>
        <end position="521"/>
    </location>
</feature>
<dbReference type="GO" id="GO:0043565">
    <property type="term" value="F:sequence-specific DNA binding"/>
    <property type="evidence" value="ECO:0007669"/>
    <property type="project" value="InterPro"/>
</dbReference>
<protein>
    <submittedName>
        <fullName evidence="11">DNA-binding response regulator</fullName>
    </submittedName>
</protein>
<dbReference type="SMART" id="SM00448">
    <property type="entry name" value="REC"/>
    <property type="match status" value="1"/>
</dbReference>
<keyword evidence="2" id="KW-0963">Cytoplasm</keyword>
<keyword evidence="7" id="KW-0804">Transcription</keyword>
<dbReference type="GO" id="GO:0003700">
    <property type="term" value="F:DNA-binding transcription factor activity"/>
    <property type="evidence" value="ECO:0007669"/>
    <property type="project" value="InterPro"/>
</dbReference>
<dbReference type="InterPro" id="IPR011006">
    <property type="entry name" value="CheY-like_superfamily"/>
</dbReference>
<sequence>MTFSVMLVDDEQFTRQGLRALIDWQSCGMEVIEEADNGEDALQLILEKKPDIVITDIRMPVLDGLELIRKVTTEHREIAPAFIIISGYNDFKYAQQAVRYGVHDFILKPIDQEEMTETLIGLSKKLRADQSLKAKNEELLISSMIETLIKGEASEETIAEWEGRMKHAQLYQYLFIELNDVHPWVNSPVSFTAHDFKQQTQETIRKLLADFNTVYMHEHRGRLGLMVTDVLLSRYEGNIVQFIQELHDELTRMFDDRVFIYVGKPVDQLSKLHESYRAAKDALLYKYMYDDTKIVNYEDIRDRELVFIESDRTLFNQLLDQLEEHRIDELKVTIDQLFDEFRTKGFAPEAIKMNIHQCVTNVVNLIKELNGDERTLVSLEPILSWHDLNLSLQELKRLYTNFMTESSDYLKQLRREYGKGGIHQIKNYIDQNFHKNISLKSIASEFYMNSVYLGQLFKKHYGVYFNEYLLGLRIQEAKKLLRQTDLRIYEIAEKVGFSNADYFVTQFEKIEKMTPSEYRNKLIQ</sequence>
<dbReference type="InterPro" id="IPR018062">
    <property type="entry name" value="HTH_AraC-typ_CS"/>
</dbReference>
<evidence type="ECO:0000256" key="8">
    <source>
        <dbReference type="PROSITE-ProRule" id="PRU00169"/>
    </source>
</evidence>
<organism evidence="11 12">
    <name type="scientific">Insulibacter thermoxylanivorax</name>
    <dbReference type="NCBI Taxonomy" id="2749268"/>
    <lineage>
        <taxon>Bacteria</taxon>
        <taxon>Bacillati</taxon>
        <taxon>Bacillota</taxon>
        <taxon>Bacilli</taxon>
        <taxon>Bacillales</taxon>
        <taxon>Paenibacillaceae</taxon>
        <taxon>Insulibacter</taxon>
    </lineage>
</organism>
<dbReference type="InterPro" id="IPR051552">
    <property type="entry name" value="HptR"/>
</dbReference>
<reference evidence="11" key="2">
    <citation type="journal article" date="2021" name="Data Brief">
        <title>Draft genome sequence data of the facultative, thermophilic, xylanolytic bacterium Paenibacillus sp. strain DA-C8.</title>
        <authorList>
            <person name="Chhe C."/>
            <person name="Uke A."/>
            <person name="Baramee S."/>
            <person name="Ungkulpasvich U."/>
            <person name="Tachaapaikoon C."/>
            <person name="Pason P."/>
            <person name="Waeonukul R."/>
            <person name="Ratanakhanokchai K."/>
            <person name="Kosugi A."/>
        </authorList>
    </citation>
    <scope>NUCLEOTIDE SEQUENCE</scope>
    <source>
        <strain evidence="11">DA-C8</strain>
    </source>
</reference>
<dbReference type="CDD" id="cd17536">
    <property type="entry name" value="REC_YesN-like"/>
    <property type="match status" value="1"/>
</dbReference>
<dbReference type="InterPro" id="IPR001789">
    <property type="entry name" value="Sig_transdc_resp-reg_receiver"/>
</dbReference>
<comment type="subcellular location">
    <subcellularLocation>
        <location evidence="1">Cytoplasm</location>
    </subcellularLocation>
</comment>
<gene>
    <name evidence="11" type="ORF">PRECH8_04110</name>
</gene>
<evidence type="ECO:0000256" key="5">
    <source>
        <dbReference type="ARBA" id="ARBA00023015"/>
    </source>
</evidence>
<comment type="caution">
    <text evidence="11">The sequence shown here is derived from an EMBL/GenBank/DDBJ whole genome shotgun (WGS) entry which is preliminary data.</text>
</comment>
<dbReference type="Gene3D" id="1.10.10.60">
    <property type="entry name" value="Homeodomain-like"/>
    <property type="match status" value="2"/>
</dbReference>
<dbReference type="InterPro" id="IPR020449">
    <property type="entry name" value="Tscrpt_reg_AraC-type_HTH"/>
</dbReference>
<accession>A0A916VG25</accession>
<dbReference type="Proteomes" id="UP000654993">
    <property type="component" value="Unassembled WGS sequence"/>
</dbReference>
<reference evidence="11" key="1">
    <citation type="submission" date="2020-08" db="EMBL/GenBank/DDBJ databases">
        <authorList>
            <person name="Uke A."/>
            <person name="Chhe C."/>
            <person name="Baramee S."/>
            <person name="Kosugi A."/>
        </authorList>
    </citation>
    <scope>NUCLEOTIDE SEQUENCE</scope>
    <source>
        <strain evidence="11">DA-C8</strain>
    </source>
</reference>
<dbReference type="Pfam" id="PF00072">
    <property type="entry name" value="Response_reg"/>
    <property type="match status" value="1"/>
</dbReference>
<feature type="modified residue" description="4-aspartylphosphate" evidence="8">
    <location>
        <position position="56"/>
    </location>
</feature>
<evidence type="ECO:0000313" key="12">
    <source>
        <dbReference type="Proteomes" id="UP000654993"/>
    </source>
</evidence>
<keyword evidence="6 11" id="KW-0238">DNA-binding</keyword>
<dbReference type="PROSITE" id="PS00041">
    <property type="entry name" value="HTH_ARAC_FAMILY_1"/>
    <property type="match status" value="1"/>
</dbReference>
<evidence type="ECO:0000256" key="6">
    <source>
        <dbReference type="ARBA" id="ARBA00023125"/>
    </source>
</evidence>
<dbReference type="Pfam" id="PF12833">
    <property type="entry name" value="HTH_18"/>
    <property type="match status" value="1"/>
</dbReference>
<dbReference type="SMART" id="SM00342">
    <property type="entry name" value="HTH_ARAC"/>
    <property type="match status" value="1"/>
</dbReference>
<keyword evidence="12" id="KW-1185">Reference proteome</keyword>
<feature type="domain" description="Response regulatory" evidence="10">
    <location>
        <begin position="4"/>
        <end position="123"/>
    </location>
</feature>
<dbReference type="PRINTS" id="PR00032">
    <property type="entry name" value="HTHARAC"/>
</dbReference>
<keyword evidence="5" id="KW-0805">Transcription regulation</keyword>
<evidence type="ECO:0000256" key="7">
    <source>
        <dbReference type="ARBA" id="ARBA00023163"/>
    </source>
</evidence>
<dbReference type="PROSITE" id="PS50110">
    <property type="entry name" value="RESPONSE_REGULATORY"/>
    <property type="match status" value="1"/>
</dbReference>
<dbReference type="EMBL" id="BMAQ01000003">
    <property type="protein sequence ID" value="GFR37115.1"/>
    <property type="molecule type" value="Genomic_DNA"/>
</dbReference>
<dbReference type="PROSITE" id="PS01124">
    <property type="entry name" value="HTH_ARAC_FAMILY_2"/>
    <property type="match status" value="1"/>
</dbReference>
<evidence type="ECO:0000256" key="4">
    <source>
        <dbReference type="ARBA" id="ARBA00023012"/>
    </source>
</evidence>
<dbReference type="InterPro" id="IPR041522">
    <property type="entry name" value="CdaR_GGDEF"/>
</dbReference>
<dbReference type="GO" id="GO:0005737">
    <property type="term" value="C:cytoplasm"/>
    <property type="evidence" value="ECO:0007669"/>
    <property type="project" value="UniProtKB-SubCell"/>
</dbReference>
<evidence type="ECO:0000259" key="9">
    <source>
        <dbReference type="PROSITE" id="PS01124"/>
    </source>
</evidence>
<dbReference type="GO" id="GO:0000160">
    <property type="term" value="P:phosphorelay signal transduction system"/>
    <property type="evidence" value="ECO:0007669"/>
    <property type="project" value="UniProtKB-KW"/>
</dbReference>
<dbReference type="SUPFAM" id="SSF52172">
    <property type="entry name" value="CheY-like"/>
    <property type="match status" value="1"/>
</dbReference>
<dbReference type="Gene3D" id="3.40.50.2300">
    <property type="match status" value="1"/>
</dbReference>
<evidence type="ECO:0000256" key="2">
    <source>
        <dbReference type="ARBA" id="ARBA00022490"/>
    </source>
</evidence>
<proteinExistence type="predicted"/>
<dbReference type="SUPFAM" id="SSF46689">
    <property type="entry name" value="Homeodomain-like"/>
    <property type="match status" value="2"/>
</dbReference>
<dbReference type="Pfam" id="PF17853">
    <property type="entry name" value="GGDEF_2"/>
    <property type="match status" value="1"/>
</dbReference>
<evidence type="ECO:0000256" key="1">
    <source>
        <dbReference type="ARBA" id="ARBA00004496"/>
    </source>
</evidence>
<evidence type="ECO:0000313" key="11">
    <source>
        <dbReference type="EMBL" id="GFR37115.1"/>
    </source>
</evidence>
<dbReference type="PANTHER" id="PTHR42713:SF3">
    <property type="entry name" value="TRANSCRIPTIONAL REGULATORY PROTEIN HPTR"/>
    <property type="match status" value="1"/>
</dbReference>
<dbReference type="RefSeq" id="WP_308808412.1">
    <property type="nucleotide sequence ID" value="NZ_BMAQ01000003.1"/>
</dbReference>
<evidence type="ECO:0000256" key="3">
    <source>
        <dbReference type="ARBA" id="ARBA00022553"/>
    </source>
</evidence>
<dbReference type="AlphaFoldDB" id="A0A916VG25"/>
<dbReference type="InterPro" id="IPR009057">
    <property type="entry name" value="Homeodomain-like_sf"/>
</dbReference>
<dbReference type="InterPro" id="IPR018060">
    <property type="entry name" value="HTH_AraC"/>
</dbReference>
<dbReference type="PANTHER" id="PTHR42713">
    <property type="entry name" value="HISTIDINE KINASE-RELATED"/>
    <property type="match status" value="1"/>
</dbReference>
<name>A0A916VG25_9BACL</name>
<keyword evidence="4" id="KW-0902">Two-component regulatory system</keyword>
<keyword evidence="3 8" id="KW-0597">Phosphoprotein</keyword>
<evidence type="ECO:0000259" key="10">
    <source>
        <dbReference type="PROSITE" id="PS50110"/>
    </source>
</evidence>